<dbReference type="PANTHER" id="PTHR33619">
    <property type="entry name" value="POLYSACCHARIDE EXPORT PROTEIN GFCE-RELATED"/>
    <property type="match status" value="1"/>
</dbReference>
<dbReference type="Pfam" id="PF02563">
    <property type="entry name" value="Poly_export"/>
    <property type="match status" value="1"/>
</dbReference>
<protein>
    <submittedName>
        <fullName evidence="4">Exopolysaccharide export protein VpsN</fullName>
    </submittedName>
</protein>
<dbReference type="PANTHER" id="PTHR33619:SF3">
    <property type="entry name" value="POLYSACCHARIDE EXPORT PROTEIN GFCE-RELATED"/>
    <property type="match status" value="1"/>
</dbReference>
<proteinExistence type="predicted"/>
<keyword evidence="1" id="KW-0732">Signal</keyword>
<organism evidence="4 5">
    <name type="scientific">Biformimicrobium ophioploci</name>
    <dbReference type="NCBI Taxonomy" id="3036711"/>
    <lineage>
        <taxon>Bacteria</taxon>
        <taxon>Pseudomonadati</taxon>
        <taxon>Pseudomonadota</taxon>
        <taxon>Gammaproteobacteria</taxon>
        <taxon>Cellvibrionales</taxon>
        <taxon>Microbulbiferaceae</taxon>
        <taxon>Biformimicrobium</taxon>
    </lineage>
</organism>
<dbReference type="Gene3D" id="3.10.560.10">
    <property type="entry name" value="Outer membrane lipoprotein wza domain like"/>
    <property type="match status" value="1"/>
</dbReference>
<sequence length="190" mass="20834">MIQIAATSRFIVRMLFSIIFVATLTLPFPTGSHAQGAISDYRLGSGDRIQIRVYGEEDLSLEALISDSGTFVYPFLGEVLVNGLTLSQLETVIRTGLKGDYLINPDVLVSIVEYRPFFIQGEVNAPGGYPFQPGLTINKAAAVANGFTERASEKKIFVVRGDDPQQNRVKAKLTTMIRPGDIITVEQGFF</sequence>
<reference evidence="4 5" key="1">
    <citation type="submission" date="2023-04" db="EMBL/GenBank/DDBJ databases">
        <title>Marinobulbifer ophiurae gen. nov., sp. Nov., isolate from tissue of brittle star Ophioplocus japonicus.</title>
        <authorList>
            <person name="Kawano K."/>
            <person name="Sawayama S."/>
            <person name="Nakagawa S."/>
        </authorList>
    </citation>
    <scope>NUCLEOTIDE SEQUENCE [LARGE SCALE GENOMIC DNA]</scope>
    <source>
        <strain evidence="4 5">NKW57</strain>
    </source>
</reference>
<keyword evidence="5" id="KW-1185">Reference proteome</keyword>
<evidence type="ECO:0000259" key="2">
    <source>
        <dbReference type="Pfam" id="PF02563"/>
    </source>
</evidence>
<evidence type="ECO:0000313" key="4">
    <source>
        <dbReference type="EMBL" id="GMG87740.1"/>
    </source>
</evidence>
<evidence type="ECO:0000259" key="3">
    <source>
        <dbReference type="Pfam" id="PF10531"/>
    </source>
</evidence>
<dbReference type="Proteomes" id="UP001224392">
    <property type="component" value="Unassembled WGS sequence"/>
</dbReference>
<dbReference type="RefSeq" id="WP_285764360.1">
    <property type="nucleotide sequence ID" value="NZ_BSYJ01000004.1"/>
</dbReference>
<feature type="domain" description="Polysaccharide export protein N-terminal" evidence="2">
    <location>
        <begin position="39"/>
        <end position="111"/>
    </location>
</feature>
<dbReference type="EMBL" id="BSYJ01000004">
    <property type="protein sequence ID" value="GMG87740.1"/>
    <property type="molecule type" value="Genomic_DNA"/>
</dbReference>
<accession>A0ABQ6M0E0</accession>
<name>A0ABQ6M0E0_9GAMM</name>
<dbReference type="InterPro" id="IPR019554">
    <property type="entry name" value="Soluble_ligand-bd"/>
</dbReference>
<evidence type="ECO:0000256" key="1">
    <source>
        <dbReference type="ARBA" id="ARBA00022729"/>
    </source>
</evidence>
<dbReference type="InterPro" id="IPR049712">
    <property type="entry name" value="Poly_export"/>
</dbReference>
<dbReference type="Gene3D" id="3.30.1950.10">
    <property type="entry name" value="wza like domain"/>
    <property type="match status" value="1"/>
</dbReference>
<dbReference type="Pfam" id="PF10531">
    <property type="entry name" value="SLBB"/>
    <property type="match status" value="1"/>
</dbReference>
<dbReference type="InterPro" id="IPR003715">
    <property type="entry name" value="Poly_export_N"/>
</dbReference>
<gene>
    <name evidence="4" type="primary">vpsN</name>
    <name evidence="4" type="ORF">MNKW57_20610</name>
</gene>
<feature type="domain" description="Soluble ligand binding" evidence="3">
    <location>
        <begin position="117"/>
        <end position="164"/>
    </location>
</feature>
<comment type="caution">
    <text evidence="4">The sequence shown here is derived from an EMBL/GenBank/DDBJ whole genome shotgun (WGS) entry which is preliminary data.</text>
</comment>
<evidence type="ECO:0000313" key="5">
    <source>
        <dbReference type="Proteomes" id="UP001224392"/>
    </source>
</evidence>